<evidence type="ECO:0000256" key="2">
    <source>
        <dbReference type="ARBA" id="ARBA00022475"/>
    </source>
</evidence>
<protein>
    <submittedName>
        <fullName evidence="9">Dexamethasone-induced Ras-related protein 1-like</fullName>
    </submittedName>
</protein>
<dbReference type="NCBIfam" id="TIGR00231">
    <property type="entry name" value="small_GTP"/>
    <property type="match status" value="1"/>
</dbReference>
<dbReference type="InterPro" id="IPR005225">
    <property type="entry name" value="Small_GTP-bd"/>
</dbReference>
<dbReference type="GO" id="GO:0005525">
    <property type="term" value="F:GTP binding"/>
    <property type="evidence" value="ECO:0007669"/>
    <property type="project" value="UniProtKB-KW"/>
</dbReference>
<dbReference type="OrthoDB" id="265044at2759"/>
<dbReference type="Ensembl" id="ENSGWIT00000019557.1">
    <property type="protein sequence ID" value="ENSGWIP00000017727.1"/>
    <property type="gene ID" value="ENSGWIG00000009866.1"/>
</dbReference>
<dbReference type="CTD" id="565976"/>
<dbReference type="SMART" id="SM00174">
    <property type="entry name" value="RHO"/>
    <property type="match status" value="1"/>
</dbReference>
<dbReference type="GO" id="GO:0007165">
    <property type="term" value="P:signal transduction"/>
    <property type="evidence" value="ECO:0007669"/>
    <property type="project" value="TreeGrafter"/>
</dbReference>
<keyword evidence="4" id="KW-0547">Nucleotide-binding</keyword>
<dbReference type="Pfam" id="PF00071">
    <property type="entry name" value="Ras"/>
    <property type="match status" value="1"/>
</dbReference>
<dbReference type="SUPFAM" id="SSF52540">
    <property type="entry name" value="P-loop containing nucleoside triphosphate hydrolases"/>
    <property type="match status" value="1"/>
</dbReference>
<dbReference type="InterPro" id="IPR027417">
    <property type="entry name" value="P-loop_NTPase"/>
</dbReference>
<evidence type="ECO:0000256" key="8">
    <source>
        <dbReference type="ARBA" id="ARBA00038061"/>
    </source>
</evidence>
<name>A0A8C5E8D6_GOUWI</name>
<dbReference type="InterPro" id="IPR001806">
    <property type="entry name" value="Small_GTPase"/>
</dbReference>
<dbReference type="GO" id="GO:0005886">
    <property type="term" value="C:plasma membrane"/>
    <property type="evidence" value="ECO:0007669"/>
    <property type="project" value="UniProtKB-SubCell"/>
</dbReference>
<keyword evidence="10" id="KW-1185">Reference proteome</keyword>
<keyword evidence="2" id="KW-1003">Cell membrane</keyword>
<evidence type="ECO:0000313" key="10">
    <source>
        <dbReference type="Proteomes" id="UP000694680"/>
    </source>
</evidence>
<dbReference type="SMART" id="SM00173">
    <property type="entry name" value="RAS"/>
    <property type="match status" value="1"/>
</dbReference>
<reference evidence="9" key="1">
    <citation type="submission" date="2020-06" db="EMBL/GenBank/DDBJ databases">
        <authorList>
            <consortium name="Wellcome Sanger Institute Data Sharing"/>
        </authorList>
    </citation>
    <scope>NUCLEOTIDE SEQUENCE [LARGE SCALE GENOMIC DNA]</scope>
</reference>
<evidence type="ECO:0000256" key="6">
    <source>
        <dbReference type="ARBA" id="ARBA00023136"/>
    </source>
</evidence>
<organism evidence="9 10">
    <name type="scientific">Gouania willdenowi</name>
    <name type="common">Blunt-snouted clingfish</name>
    <name type="synonym">Lepadogaster willdenowi</name>
    <dbReference type="NCBI Taxonomy" id="441366"/>
    <lineage>
        <taxon>Eukaryota</taxon>
        <taxon>Metazoa</taxon>
        <taxon>Chordata</taxon>
        <taxon>Craniata</taxon>
        <taxon>Vertebrata</taxon>
        <taxon>Euteleostomi</taxon>
        <taxon>Actinopterygii</taxon>
        <taxon>Neopterygii</taxon>
        <taxon>Teleostei</taxon>
        <taxon>Neoteleostei</taxon>
        <taxon>Acanthomorphata</taxon>
        <taxon>Ovalentaria</taxon>
        <taxon>Blenniimorphae</taxon>
        <taxon>Blenniiformes</taxon>
        <taxon>Gobiesocoidei</taxon>
        <taxon>Gobiesocidae</taxon>
        <taxon>Gobiesocinae</taxon>
        <taxon>Gouania</taxon>
    </lineage>
</organism>
<accession>A0A8C5E8D6</accession>
<comment type="subcellular location">
    <subcellularLocation>
        <location evidence="1">Cell membrane</location>
        <topology evidence="1">Lipid-anchor</topology>
    </subcellularLocation>
</comment>
<dbReference type="PROSITE" id="PS51419">
    <property type="entry name" value="RAB"/>
    <property type="match status" value="1"/>
</dbReference>
<evidence type="ECO:0000256" key="5">
    <source>
        <dbReference type="ARBA" id="ARBA00023134"/>
    </source>
</evidence>
<sequence>MYAEMNATESLNLPVDAIVEMFHFLSELHQTRITHAPLQSAGELQQKVSIIPKAGMGIITKVKGCWKKQDKKVVADSNNLKESSDRLSLRSVDLLGLGLTKPRNCHRLVLLGAPRVGKTNILQRFLGKEFKEQYEPTSEDFHRKLFYIGGEAYQVDLLDAASERHFPAKRRLTLLTGDIFLLVFSLQDRESLNEVCKLMNEIKAAKAKTQTVKNSKRLPVVICGNKSDVDAQRVVRRSEVSRLLGEDALFFETSAKSGAGLDALFKALATLGGLPTETSPSQHQIVPILTYQSVCVGLRGRIGRRTAPCAALDSQARRPSFTSDLRLVLGSSTKHNKPEKCQIQ</sequence>
<dbReference type="PANTHER" id="PTHR46149">
    <property type="entry name" value="MIP08469P"/>
    <property type="match status" value="1"/>
</dbReference>
<evidence type="ECO:0000256" key="7">
    <source>
        <dbReference type="ARBA" id="ARBA00023288"/>
    </source>
</evidence>
<keyword evidence="6" id="KW-0472">Membrane</keyword>
<keyword evidence="3" id="KW-0488">Methylation</keyword>
<dbReference type="Gene3D" id="3.40.50.300">
    <property type="entry name" value="P-loop containing nucleotide triphosphate hydrolases"/>
    <property type="match status" value="1"/>
</dbReference>
<reference evidence="9" key="2">
    <citation type="submission" date="2025-08" db="UniProtKB">
        <authorList>
            <consortium name="Ensembl"/>
        </authorList>
    </citation>
    <scope>IDENTIFICATION</scope>
</reference>
<dbReference type="SMART" id="SM00175">
    <property type="entry name" value="RAB"/>
    <property type="match status" value="1"/>
</dbReference>
<evidence type="ECO:0000256" key="1">
    <source>
        <dbReference type="ARBA" id="ARBA00004193"/>
    </source>
</evidence>
<evidence type="ECO:0000256" key="4">
    <source>
        <dbReference type="ARBA" id="ARBA00022741"/>
    </source>
</evidence>
<proteinExistence type="inferred from homology"/>
<keyword evidence="5" id="KW-0342">GTP-binding</keyword>
<dbReference type="AlphaFoldDB" id="A0A8C5E8D6"/>
<dbReference type="RefSeq" id="XP_028311412.1">
    <property type="nucleotide sequence ID" value="XM_028455611.1"/>
</dbReference>
<comment type="similarity">
    <text evidence="8">Belongs to the small GTPase superfamily. RasD family.</text>
</comment>
<dbReference type="InterPro" id="IPR052236">
    <property type="entry name" value="Small_GTPase_RasD"/>
</dbReference>
<dbReference type="PROSITE" id="PS51421">
    <property type="entry name" value="RAS"/>
    <property type="match status" value="1"/>
</dbReference>
<dbReference type="GO" id="GO:0031681">
    <property type="term" value="F:G-protein beta-subunit binding"/>
    <property type="evidence" value="ECO:0007669"/>
    <property type="project" value="TreeGrafter"/>
</dbReference>
<evidence type="ECO:0000313" key="9">
    <source>
        <dbReference type="Ensembl" id="ENSGWIP00000017727.1"/>
    </source>
</evidence>
<dbReference type="PRINTS" id="PR00449">
    <property type="entry name" value="RASTRNSFRMNG"/>
</dbReference>
<dbReference type="GO" id="GO:0003924">
    <property type="term" value="F:GTPase activity"/>
    <property type="evidence" value="ECO:0007669"/>
    <property type="project" value="InterPro"/>
</dbReference>
<evidence type="ECO:0000256" key="3">
    <source>
        <dbReference type="ARBA" id="ARBA00022481"/>
    </source>
</evidence>
<dbReference type="Proteomes" id="UP000694680">
    <property type="component" value="Chromosome 8"/>
</dbReference>
<dbReference type="GeneID" id="114468611"/>
<reference evidence="9" key="3">
    <citation type="submission" date="2025-09" db="UniProtKB">
        <authorList>
            <consortium name="Ensembl"/>
        </authorList>
    </citation>
    <scope>IDENTIFICATION</scope>
</reference>
<gene>
    <name evidence="9" type="primary">rasd2a</name>
</gene>
<keyword evidence="7" id="KW-0449">Lipoprotein</keyword>
<dbReference type="PANTHER" id="PTHR46149:SF2">
    <property type="entry name" value="GTP-BINDING PROTEIN RHES"/>
    <property type="match status" value="1"/>
</dbReference>